<proteinExistence type="predicted"/>
<evidence type="ECO:0000313" key="2">
    <source>
        <dbReference type="Proteomes" id="UP000663873"/>
    </source>
</evidence>
<organism evidence="1 2">
    <name type="scientific">Rotaria socialis</name>
    <dbReference type="NCBI Taxonomy" id="392032"/>
    <lineage>
        <taxon>Eukaryota</taxon>
        <taxon>Metazoa</taxon>
        <taxon>Spiralia</taxon>
        <taxon>Gnathifera</taxon>
        <taxon>Rotifera</taxon>
        <taxon>Eurotatoria</taxon>
        <taxon>Bdelloidea</taxon>
        <taxon>Philodinida</taxon>
        <taxon>Philodinidae</taxon>
        <taxon>Rotaria</taxon>
    </lineage>
</organism>
<dbReference type="EMBL" id="CAJOBP010105083">
    <property type="protein sequence ID" value="CAF4986866.1"/>
    <property type="molecule type" value="Genomic_DNA"/>
</dbReference>
<name>A0A821ZN97_9BILA</name>
<evidence type="ECO:0000313" key="1">
    <source>
        <dbReference type="EMBL" id="CAF4986866.1"/>
    </source>
</evidence>
<dbReference type="AlphaFoldDB" id="A0A821ZN97"/>
<feature type="non-terminal residue" evidence="1">
    <location>
        <position position="64"/>
    </location>
</feature>
<comment type="caution">
    <text evidence="1">The sequence shown here is derived from an EMBL/GenBank/DDBJ whole genome shotgun (WGS) entry which is preliminary data.</text>
</comment>
<keyword evidence="2" id="KW-1185">Reference proteome</keyword>
<sequence length="64" mass="7217">MLFTDEQETISASGEDTQELKTLIEYAEELSSLVVKEVNTLNVVSIEEHQVSSTLTDEKQNEEN</sequence>
<dbReference type="Proteomes" id="UP000663873">
    <property type="component" value="Unassembled WGS sequence"/>
</dbReference>
<gene>
    <name evidence="1" type="ORF">UJA718_LOCUS49604</name>
</gene>
<reference evidence="1" key="1">
    <citation type="submission" date="2021-02" db="EMBL/GenBank/DDBJ databases">
        <authorList>
            <person name="Nowell W R."/>
        </authorList>
    </citation>
    <scope>NUCLEOTIDE SEQUENCE</scope>
</reference>
<protein>
    <submittedName>
        <fullName evidence="1">Uncharacterized protein</fullName>
    </submittedName>
</protein>
<accession>A0A821ZN97</accession>